<feature type="domain" description="F-box" evidence="2">
    <location>
        <begin position="9"/>
        <end position="36"/>
    </location>
</feature>
<accession>A0A3N4KK18</accession>
<reference evidence="3 4" key="1">
    <citation type="journal article" date="2018" name="Nat. Ecol. Evol.">
        <title>Pezizomycetes genomes reveal the molecular basis of ectomycorrhizal truffle lifestyle.</title>
        <authorList>
            <person name="Murat C."/>
            <person name="Payen T."/>
            <person name="Noel B."/>
            <person name="Kuo A."/>
            <person name="Morin E."/>
            <person name="Chen J."/>
            <person name="Kohler A."/>
            <person name="Krizsan K."/>
            <person name="Balestrini R."/>
            <person name="Da Silva C."/>
            <person name="Montanini B."/>
            <person name="Hainaut M."/>
            <person name="Levati E."/>
            <person name="Barry K.W."/>
            <person name="Belfiori B."/>
            <person name="Cichocki N."/>
            <person name="Clum A."/>
            <person name="Dockter R.B."/>
            <person name="Fauchery L."/>
            <person name="Guy J."/>
            <person name="Iotti M."/>
            <person name="Le Tacon F."/>
            <person name="Lindquist E.A."/>
            <person name="Lipzen A."/>
            <person name="Malagnac F."/>
            <person name="Mello A."/>
            <person name="Molinier V."/>
            <person name="Miyauchi S."/>
            <person name="Poulain J."/>
            <person name="Riccioni C."/>
            <person name="Rubini A."/>
            <person name="Sitrit Y."/>
            <person name="Splivallo R."/>
            <person name="Traeger S."/>
            <person name="Wang M."/>
            <person name="Zifcakova L."/>
            <person name="Wipf D."/>
            <person name="Zambonelli A."/>
            <person name="Paolocci F."/>
            <person name="Nowrousian M."/>
            <person name="Ottonello S."/>
            <person name="Baldrian P."/>
            <person name="Spatafora J.W."/>
            <person name="Henrissat B."/>
            <person name="Nagy L.G."/>
            <person name="Aury J.M."/>
            <person name="Wincker P."/>
            <person name="Grigoriev I.V."/>
            <person name="Bonfante P."/>
            <person name="Martin F.M."/>
        </authorList>
    </citation>
    <scope>NUCLEOTIDE SEQUENCE [LARGE SCALE GENOMIC DNA]</scope>
    <source>
        <strain evidence="3 4">CCBAS932</strain>
    </source>
</reference>
<evidence type="ECO:0000256" key="1">
    <source>
        <dbReference type="SAM" id="MobiDB-lite"/>
    </source>
</evidence>
<dbReference type="PROSITE" id="PS50181">
    <property type="entry name" value="FBOX"/>
    <property type="match status" value="1"/>
</dbReference>
<gene>
    <name evidence="3" type="ORF">P167DRAFT_607851</name>
</gene>
<dbReference type="EMBL" id="ML119150">
    <property type="protein sequence ID" value="RPB09662.1"/>
    <property type="molecule type" value="Genomic_DNA"/>
</dbReference>
<feature type="compositionally biased region" description="Basic and acidic residues" evidence="1">
    <location>
        <begin position="305"/>
        <end position="321"/>
    </location>
</feature>
<organism evidence="3 4">
    <name type="scientific">Morchella conica CCBAS932</name>
    <dbReference type="NCBI Taxonomy" id="1392247"/>
    <lineage>
        <taxon>Eukaryota</taxon>
        <taxon>Fungi</taxon>
        <taxon>Dikarya</taxon>
        <taxon>Ascomycota</taxon>
        <taxon>Pezizomycotina</taxon>
        <taxon>Pezizomycetes</taxon>
        <taxon>Pezizales</taxon>
        <taxon>Morchellaceae</taxon>
        <taxon>Morchella</taxon>
    </lineage>
</organism>
<name>A0A3N4KK18_9PEZI</name>
<dbReference type="InParanoid" id="A0A3N4KK18"/>
<sequence>MPPTPAIDPTTLSDLPAPTLHKILSDLPLSSILSLAATNTPHITTCILTHPTYSTHFPTPAALETAAAYHTLLTAIAAVAGHNSSPASHIIDSTTHSAYHPAWTHARTVQEINALAPNDIHYFAQFDPPASNIWDSSSLPRLQARFDEVVRNSARLQAEKLAQLHRIHALREGHVGRLKAKMDPSQEPRPRGVPLLERLGGQVRMLRAGVPRERVGRWSGGVETVKVWRYLGRWVPVPYDRYLVMVLKVLRRWPLADEAMPGVVVVPGGEGRRRKGVRAVEVVEEWFDEGETYSVVPAAGAEGVGGEKPKEEEAGEGKEPAADAGTDADAAEKVKKGGKKIKYLPSPKRPHTHTYPASAIKNIRTALIGLKYTYAVPGISPRPRTMYTPYSAPECQSVQRNMQPCFAMPEGRNEPLAYRLNNKELEWLEAFLACCDYMSGMQEMWLEGVTVEEWWRSRELSCR</sequence>
<dbReference type="InterPro" id="IPR001810">
    <property type="entry name" value="F-box_dom"/>
</dbReference>
<evidence type="ECO:0000313" key="4">
    <source>
        <dbReference type="Proteomes" id="UP000277580"/>
    </source>
</evidence>
<evidence type="ECO:0000313" key="3">
    <source>
        <dbReference type="EMBL" id="RPB09662.1"/>
    </source>
</evidence>
<feature type="region of interest" description="Disordered" evidence="1">
    <location>
        <begin position="298"/>
        <end position="330"/>
    </location>
</feature>
<dbReference type="OrthoDB" id="3478523at2759"/>
<evidence type="ECO:0000259" key="2">
    <source>
        <dbReference type="PROSITE" id="PS50181"/>
    </source>
</evidence>
<keyword evidence="4" id="KW-1185">Reference proteome</keyword>
<protein>
    <recommendedName>
        <fullName evidence="2">F-box domain-containing protein</fullName>
    </recommendedName>
</protein>
<dbReference type="AlphaFoldDB" id="A0A3N4KK18"/>
<dbReference type="Proteomes" id="UP000277580">
    <property type="component" value="Unassembled WGS sequence"/>
</dbReference>
<proteinExistence type="predicted"/>